<accession>D5AE62</accession>
<reference evidence="2" key="1">
    <citation type="submission" date="2010-04" db="EMBL/GenBank/DDBJ databases">
        <authorList>
            <person name="Reid K.E."/>
            <person name="Liao N."/>
            <person name="Chan S."/>
            <person name="Docking R."/>
            <person name="Taylor G."/>
            <person name="Moore R."/>
            <person name="Mayo M."/>
            <person name="Munro S."/>
            <person name="King J."/>
            <person name="Yanchuk A."/>
            <person name="Holt R."/>
            <person name="Jones S."/>
            <person name="Marra M."/>
            <person name="Ritland C.E."/>
            <person name="Ritland K."/>
            <person name="Bohlmann J."/>
        </authorList>
    </citation>
    <scope>NUCLEOTIDE SEQUENCE</scope>
    <source>
        <tissue evidence="2">Bud</tissue>
    </source>
</reference>
<evidence type="ECO:0000313" key="2">
    <source>
        <dbReference type="EMBL" id="ADE77831.1"/>
    </source>
</evidence>
<protein>
    <submittedName>
        <fullName evidence="2">Uncharacterized protein</fullName>
    </submittedName>
</protein>
<organism evidence="2">
    <name type="scientific">Picea sitchensis</name>
    <name type="common">Sitka spruce</name>
    <name type="synonym">Pinus sitchensis</name>
    <dbReference type="NCBI Taxonomy" id="3332"/>
    <lineage>
        <taxon>Eukaryota</taxon>
        <taxon>Viridiplantae</taxon>
        <taxon>Streptophyta</taxon>
        <taxon>Embryophyta</taxon>
        <taxon>Tracheophyta</taxon>
        <taxon>Spermatophyta</taxon>
        <taxon>Pinopsida</taxon>
        <taxon>Pinidae</taxon>
        <taxon>Conifers I</taxon>
        <taxon>Pinales</taxon>
        <taxon>Pinaceae</taxon>
        <taxon>Picea</taxon>
    </lineage>
</organism>
<feature type="compositionally biased region" description="Acidic residues" evidence="1">
    <location>
        <begin position="91"/>
        <end position="103"/>
    </location>
</feature>
<dbReference type="PANTHER" id="PTHR34544">
    <property type="entry name" value="OSJNBA0006B20.18 PROTEIN"/>
    <property type="match status" value="1"/>
</dbReference>
<feature type="region of interest" description="Disordered" evidence="1">
    <location>
        <begin position="91"/>
        <end position="114"/>
    </location>
</feature>
<evidence type="ECO:0000256" key="1">
    <source>
        <dbReference type="SAM" id="MobiDB-lite"/>
    </source>
</evidence>
<name>D5AE62_PICSI</name>
<dbReference type="AlphaFoldDB" id="D5AE62"/>
<dbReference type="PANTHER" id="PTHR34544:SF3">
    <property type="entry name" value="OS07G0155200 PROTEIN"/>
    <property type="match status" value="1"/>
</dbReference>
<dbReference type="EMBL" id="BT124590">
    <property type="protein sequence ID" value="ADE77831.1"/>
    <property type="molecule type" value="mRNA"/>
</dbReference>
<sequence length="192" mass="21133">MEISCSSYFPFLQQSNCFITTNHDKQGFKPAFPNLSPLIIRPTLFLSMPTISSSKTAFGGSPKTNSTAKFMALCKASAEDWTDEMVLDEDDYSEDSYGTEEPAEPQVGDGEEGGGVSLGSTYWGSKALTIAQEVIIPFKDELEIFSFKAANNGHISVRLDKLSNNVLIMWQLCDCQGPCTHFSLLFPWISTS</sequence>
<proteinExistence type="evidence at transcript level"/>